<dbReference type="Proteomes" id="UP000682733">
    <property type="component" value="Unassembled WGS sequence"/>
</dbReference>
<evidence type="ECO:0000313" key="4">
    <source>
        <dbReference type="EMBL" id="CAF3739736.1"/>
    </source>
</evidence>
<evidence type="ECO:0000313" key="1">
    <source>
        <dbReference type="EMBL" id="CAF0782657.1"/>
    </source>
</evidence>
<reference evidence="2" key="1">
    <citation type="submission" date="2021-02" db="EMBL/GenBank/DDBJ databases">
        <authorList>
            <person name="Nowell W R."/>
        </authorList>
    </citation>
    <scope>NUCLEOTIDE SEQUENCE</scope>
</reference>
<dbReference type="Proteomes" id="UP000681722">
    <property type="component" value="Unassembled WGS sequence"/>
</dbReference>
<dbReference type="EMBL" id="CAJNOQ010002570">
    <property type="protein sequence ID" value="CAF0966213.1"/>
    <property type="molecule type" value="Genomic_DNA"/>
</dbReference>
<sequence length="69" mass="7705">MKAGQLDGAGVTAVGLDMPVRSHDLYKSRPRYNQDMNRDIVASRSGYITKHVQEVLKVNMIFLIVLSEA</sequence>
<dbReference type="EMBL" id="CAJOBC010002570">
    <property type="protein sequence ID" value="CAF3739736.1"/>
    <property type="molecule type" value="Genomic_DNA"/>
</dbReference>
<evidence type="ECO:0000313" key="3">
    <source>
        <dbReference type="EMBL" id="CAF3564450.1"/>
    </source>
</evidence>
<evidence type="ECO:0000313" key="2">
    <source>
        <dbReference type="EMBL" id="CAF0966213.1"/>
    </source>
</evidence>
<dbReference type="AlphaFoldDB" id="A0A814EEB2"/>
<name>A0A814EEB2_9BILA</name>
<dbReference type="EMBL" id="CAJOBA010000910">
    <property type="protein sequence ID" value="CAF3564450.1"/>
    <property type="molecule type" value="Genomic_DNA"/>
</dbReference>
<dbReference type="Proteomes" id="UP000663829">
    <property type="component" value="Unassembled WGS sequence"/>
</dbReference>
<keyword evidence="5" id="KW-1185">Reference proteome</keyword>
<protein>
    <submittedName>
        <fullName evidence="2">Uncharacterized protein</fullName>
    </submittedName>
</protein>
<comment type="caution">
    <text evidence="2">The sequence shown here is derived from an EMBL/GenBank/DDBJ whole genome shotgun (WGS) entry which is preliminary data.</text>
</comment>
<organism evidence="2 5">
    <name type="scientific">Didymodactylos carnosus</name>
    <dbReference type="NCBI Taxonomy" id="1234261"/>
    <lineage>
        <taxon>Eukaryota</taxon>
        <taxon>Metazoa</taxon>
        <taxon>Spiralia</taxon>
        <taxon>Gnathifera</taxon>
        <taxon>Rotifera</taxon>
        <taxon>Eurotatoria</taxon>
        <taxon>Bdelloidea</taxon>
        <taxon>Philodinida</taxon>
        <taxon>Philodinidae</taxon>
        <taxon>Didymodactylos</taxon>
    </lineage>
</organism>
<evidence type="ECO:0000313" key="5">
    <source>
        <dbReference type="Proteomes" id="UP000663829"/>
    </source>
</evidence>
<gene>
    <name evidence="2" type="ORF">GPM918_LOCUS11991</name>
    <name evidence="1" type="ORF">OVA965_LOCUS3696</name>
    <name evidence="4" type="ORF">SRO942_LOCUS11992</name>
    <name evidence="3" type="ORF">TMI583_LOCUS3694</name>
</gene>
<proteinExistence type="predicted"/>
<accession>A0A814EEB2</accession>
<dbReference type="EMBL" id="CAJNOK010000910">
    <property type="protein sequence ID" value="CAF0782657.1"/>
    <property type="molecule type" value="Genomic_DNA"/>
</dbReference>
<dbReference type="Proteomes" id="UP000677228">
    <property type="component" value="Unassembled WGS sequence"/>
</dbReference>